<dbReference type="SUPFAM" id="SSF46785">
    <property type="entry name" value="Winged helix' DNA-binding domain"/>
    <property type="match status" value="1"/>
</dbReference>
<evidence type="ECO:0000313" key="9">
    <source>
        <dbReference type="Proteomes" id="UP000248806"/>
    </source>
</evidence>
<comment type="function">
    <text evidence="6">Repressor of the lactose catabolism operon. Galactose-6-phosphate is the inducer.</text>
</comment>
<dbReference type="PANTHER" id="PTHR30363">
    <property type="entry name" value="HTH-TYPE TRANSCRIPTIONAL REGULATOR SRLR-RELATED"/>
    <property type="match status" value="1"/>
</dbReference>
<reference evidence="8 9" key="1">
    <citation type="submission" date="2018-06" db="EMBL/GenBank/DDBJ databases">
        <title>Genomic Encyclopedia of Archaeal and Bacterial Type Strains, Phase II (KMG-II): from individual species to whole genera.</title>
        <authorList>
            <person name="Goeker M."/>
        </authorList>
    </citation>
    <scope>NUCLEOTIDE SEQUENCE [LARGE SCALE GENOMIC DNA]</scope>
    <source>
        <strain evidence="8 9">ATCC BAA-1881</strain>
    </source>
</reference>
<dbReference type="PANTHER" id="PTHR30363:SF4">
    <property type="entry name" value="GLYCEROL-3-PHOSPHATE REGULON REPRESSOR"/>
    <property type="match status" value="1"/>
</dbReference>
<evidence type="ECO:0000256" key="5">
    <source>
        <dbReference type="ARBA" id="ARBA00023163"/>
    </source>
</evidence>
<protein>
    <recommendedName>
        <fullName evidence="1">Lactose phosphotransferase system repressor</fullName>
    </recommendedName>
</protein>
<evidence type="ECO:0000256" key="2">
    <source>
        <dbReference type="ARBA" id="ARBA00022491"/>
    </source>
</evidence>
<dbReference type="PRINTS" id="PR00037">
    <property type="entry name" value="HTHLACR"/>
</dbReference>
<dbReference type="Pfam" id="PF00455">
    <property type="entry name" value="DeoRC"/>
    <property type="match status" value="1"/>
</dbReference>
<dbReference type="Gene3D" id="3.40.50.1360">
    <property type="match status" value="1"/>
</dbReference>
<dbReference type="InterPro" id="IPR050313">
    <property type="entry name" value="Carb_Metab_HTH_regulators"/>
</dbReference>
<dbReference type="InterPro" id="IPR018356">
    <property type="entry name" value="Tscrpt_reg_HTH_DeoR_CS"/>
</dbReference>
<keyword evidence="5" id="KW-0804">Transcription</keyword>
<accession>A0A326U0I2</accession>
<keyword evidence="2" id="KW-0678">Repressor</keyword>
<dbReference type="Proteomes" id="UP000248806">
    <property type="component" value="Unassembled WGS sequence"/>
</dbReference>
<dbReference type="PROSITE" id="PS00894">
    <property type="entry name" value="HTH_DEOR_1"/>
    <property type="match status" value="1"/>
</dbReference>
<feature type="domain" description="HTH deoR-type" evidence="7">
    <location>
        <begin position="9"/>
        <end position="64"/>
    </location>
</feature>
<comment type="caution">
    <text evidence="8">The sequence shown here is derived from an EMBL/GenBank/DDBJ whole genome shotgun (WGS) entry which is preliminary data.</text>
</comment>
<dbReference type="GO" id="GO:0003700">
    <property type="term" value="F:DNA-binding transcription factor activity"/>
    <property type="evidence" value="ECO:0007669"/>
    <property type="project" value="InterPro"/>
</dbReference>
<name>A0A326U0I2_THEHA</name>
<dbReference type="GO" id="GO:0003677">
    <property type="term" value="F:DNA binding"/>
    <property type="evidence" value="ECO:0007669"/>
    <property type="project" value="UniProtKB-KW"/>
</dbReference>
<dbReference type="InterPro" id="IPR037171">
    <property type="entry name" value="NagB/RpiA_transferase-like"/>
</dbReference>
<gene>
    <name evidence="8" type="ORF">EI42_05261</name>
</gene>
<dbReference type="AlphaFoldDB" id="A0A326U0I2"/>
<sequence length="268" mass="29374">MRGKNTVLKEERQQRILEMLHQDGSVLASELSDVLSVSEDTIRRDLRDLFEAGLIQRVHGGAVLRAPRLRYSERVQQTIQGKTAIARAAIQLLRDGQVILMDGGTTTLQVARSIPYTLHATVITNSPAIAMELAEHPNVDMILLGGPLLKSTQTTAGIETVEALRSYQADICLLGICGLHVEAGISTTEREELYIKKVMIERSAEVVALASAEKLNSSTPYIVGPLKLLTHLVTEASVPEEVLMPFRYLGITTIKAEPTETANEKIRA</sequence>
<proteinExistence type="predicted"/>
<evidence type="ECO:0000259" key="7">
    <source>
        <dbReference type="PROSITE" id="PS51000"/>
    </source>
</evidence>
<dbReference type="InterPro" id="IPR036390">
    <property type="entry name" value="WH_DNA-bd_sf"/>
</dbReference>
<keyword evidence="4" id="KW-0238">DNA-binding</keyword>
<keyword evidence="3" id="KW-0805">Transcription regulation</keyword>
<dbReference type="SMART" id="SM00420">
    <property type="entry name" value="HTH_DEOR"/>
    <property type="match status" value="1"/>
</dbReference>
<evidence type="ECO:0000313" key="8">
    <source>
        <dbReference type="EMBL" id="PZW22916.1"/>
    </source>
</evidence>
<dbReference type="RefSeq" id="WP_346268202.1">
    <property type="nucleotide sequence ID" value="NZ_QKUF01000029.1"/>
</dbReference>
<keyword evidence="9" id="KW-1185">Reference proteome</keyword>
<evidence type="ECO:0000256" key="3">
    <source>
        <dbReference type="ARBA" id="ARBA00023015"/>
    </source>
</evidence>
<dbReference type="InterPro" id="IPR036388">
    <property type="entry name" value="WH-like_DNA-bd_sf"/>
</dbReference>
<dbReference type="EMBL" id="QKUF01000029">
    <property type="protein sequence ID" value="PZW22916.1"/>
    <property type="molecule type" value="Genomic_DNA"/>
</dbReference>
<dbReference type="InterPro" id="IPR001034">
    <property type="entry name" value="DeoR_HTH"/>
</dbReference>
<evidence type="ECO:0000256" key="4">
    <source>
        <dbReference type="ARBA" id="ARBA00023125"/>
    </source>
</evidence>
<dbReference type="SMART" id="SM01134">
    <property type="entry name" value="DeoRC"/>
    <property type="match status" value="1"/>
</dbReference>
<dbReference type="PROSITE" id="PS51000">
    <property type="entry name" value="HTH_DEOR_2"/>
    <property type="match status" value="1"/>
</dbReference>
<organism evidence="8 9">
    <name type="scientific">Thermosporothrix hazakensis</name>
    <dbReference type="NCBI Taxonomy" id="644383"/>
    <lineage>
        <taxon>Bacteria</taxon>
        <taxon>Bacillati</taxon>
        <taxon>Chloroflexota</taxon>
        <taxon>Ktedonobacteria</taxon>
        <taxon>Ktedonobacterales</taxon>
        <taxon>Thermosporotrichaceae</taxon>
        <taxon>Thermosporothrix</taxon>
    </lineage>
</organism>
<dbReference type="Gene3D" id="1.10.10.10">
    <property type="entry name" value="Winged helix-like DNA-binding domain superfamily/Winged helix DNA-binding domain"/>
    <property type="match status" value="1"/>
</dbReference>
<evidence type="ECO:0000256" key="6">
    <source>
        <dbReference type="ARBA" id="ARBA00024937"/>
    </source>
</evidence>
<dbReference type="SUPFAM" id="SSF100950">
    <property type="entry name" value="NagB/RpiA/CoA transferase-like"/>
    <property type="match status" value="1"/>
</dbReference>
<dbReference type="InterPro" id="IPR014036">
    <property type="entry name" value="DeoR-like_C"/>
</dbReference>
<dbReference type="Pfam" id="PF08220">
    <property type="entry name" value="HTH_DeoR"/>
    <property type="match status" value="1"/>
</dbReference>
<evidence type="ECO:0000256" key="1">
    <source>
        <dbReference type="ARBA" id="ARBA00021390"/>
    </source>
</evidence>